<evidence type="ECO:0000313" key="1">
    <source>
        <dbReference type="EMBL" id="VIP03770.1"/>
    </source>
</evidence>
<reference evidence="1" key="1">
    <citation type="submission" date="2019-04" db="EMBL/GenBank/DDBJ databases">
        <authorList>
            <consortium name="Science for Life Laboratories"/>
        </authorList>
    </citation>
    <scope>NUCLEOTIDE SEQUENCE</scope>
    <source>
        <strain evidence="1">MBLW1</strain>
    </source>
</reference>
<proteinExistence type="predicted"/>
<gene>
    <name evidence="1" type="ORF">GMBLW1_01900</name>
</gene>
<dbReference type="EMBL" id="LR586016">
    <property type="protein sequence ID" value="VIP03770.1"/>
    <property type="molecule type" value="Genomic_DNA"/>
</dbReference>
<dbReference type="AlphaFoldDB" id="A0A6C2YQ60"/>
<accession>A0A6C2YQ60</accession>
<protein>
    <submittedName>
        <fullName evidence="1">Uncharacterized protein</fullName>
    </submittedName>
</protein>
<dbReference type="KEGG" id="tim:GMBLW1_01900"/>
<dbReference type="EMBL" id="LR593887">
    <property type="protein sequence ID" value="VTS04908.1"/>
    <property type="molecule type" value="Genomic_DNA"/>
</dbReference>
<name>A0A6C2YQ60_9BACT</name>
<dbReference type="Proteomes" id="UP000464378">
    <property type="component" value="Chromosome"/>
</dbReference>
<organism evidence="1">
    <name type="scientific">Tuwongella immobilis</name>
    <dbReference type="NCBI Taxonomy" id="692036"/>
    <lineage>
        <taxon>Bacteria</taxon>
        <taxon>Pseudomonadati</taxon>
        <taxon>Planctomycetota</taxon>
        <taxon>Planctomycetia</taxon>
        <taxon>Gemmatales</taxon>
        <taxon>Gemmataceae</taxon>
        <taxon>Tuwongella</taxon>
    </lineage>
</organism>
<sequence length="102" mass="12024">MKLQRRLDRLAACLGRADAPLSLEDHLDSDWARFFSHWKDHPDQCPEPEFARALIEQDEAILHQILTNGTKDELDRIWERIDAMIQRGLSRQISDNLNKRNF</sequence>
<evidence type="ECO:0000313" key="2">
    <source>
        <dbReference type="Proteomes" id="UP000464378"/>
    </source>
</evidence>
<dbReference type="RefSeq" id="WP_162658925.1">
    <property type="nucleotide sequence ID" value="NZ_LR593887.1"/>
</dbReference>
<keyword evidence="2" id="KW-1185">Reference proteome</keyword>
<dbReference type="InParanoid" id="A0A6C2YQ60"/>